<dbReference type="EMBL" id="MIKF01000279">
    <property type="protein sequence ID" value="RTE73093.1"/>
    <property type="molecule type" value="Genomic_DNA"/>
</dbReference>
<organism evidence="3 4">
    <name type="scientific">Fusarium euwallaceae</name>
    <dbReference type="NCBI Taxonomy" id="1147111"/>
    <lineage>
        <taxon>Eukaryota</taxon>
        <taxon>Fungi</taxon>
        <taxon>Dikarya</taxon>
        <taxon>Ascomycota</taxon>
        <taxon>Pezizomycotina</taxon>
        <taxon>Sordariomycetes</taxon>
        <taxon>Hypocreomycetidae</taxon>
        <taxon>Hypocreales</taxon>
        <taxon>Nectriaceae</taxon>
        <taxon>Fusarium</taxon>
        <taxon>Fusarium solani species complex</taxon>
    </lineage>
</organism>
<dbReference type="Proteomes" id="UP000287124">
    <property type="component" value="Unassembled WGS sequence"/>
</dbReference>
<protein>
    <recommendedName>
        <fullName evidence="2">PD-(D/E)XK nuclease-like domain-containing protein</fullName>
    </recommendedName>
</protein>
<accession>A0A430LBI3</accession>
<evidence type="ECO:0000256" key="1">
    <source>
        <dbReference type="SAM" id="MobiDB-lite"/>
    </source>
</evidence>
<sequence>MHVDAVRAWIETIETASALPQSAFVVQKSAEINECKVKRRFGDMPSPSKRPRREEDDDDVFGDTDATPTQPQRSGATDNTGSDACRSPAPSFSLEMRSSTPTSAPSSYGNVLANVPHIPAPGMAKDQKSQPSRPSASRRRQSQRQSPERAGSKSPSKRYRRMADLSALSRPVMFEKVMDMKAKLPTDVHDLYDALAMASRGEEVLPAALADVPGVSRQDFRPYMWREPAEVKSTVTSDAAGTASKPWNRSVAERHGRILEIIEESNESGRWHRAEPAWNSDVHKPLLKELASSSSVRVENVTAAQIVSAFRPSFKDQDSEDVPSTPTGSSFSDTGSMISVSESNASRSWKKVGNSIHKMVDFALVLTPDKDLEALIDPIANSSPEATINHTVYFALKTRPSPVFIETKTASGNIESANVQLGIWIAAWHERMRSLMGPGSMERVIPVPVIQVVDGVWTLMFAVDGEDNKIHIFDQDMRIGNSGTILGMYQLQAALSAISAWIEGDFKMWITRILRTASTLIGERRSTAQ</sequence>
<reference evidence="3 4" key="1">
    <citation type="submission" date="2017-06" db="EMBL/GenBank/DDBJ databases">
        <title>Comparative genomic analysis of Ambrosia Fusariam Clade fungi.</title>
        <authorList>
            <person name="Stajich J.E."/>
            <person name="Carrillo J."/>
            <person name="Kijimoto T."/>
            <person name="Eskalen A."/>
            <person name="O'Donnell K."/>
            <person name="Kasson M."/>
        </authorList>
    </citation>
    <scope>NUCLEOTIDE SEQUENCE [LARGE SCALE GENOMIC DNA]</scope>
    <source>
        <strain evidence="3 4">UCR1854</strain>
    </source>
</reference>
<evidence type="ECO:0000313" key="4">
    <source>
        <dbReference type="Proteomes" id="UP000287124"/>
    </source>
</evidence>
<feature type="compositionally biased region" description="Polar residues" evidence="1">
    <location>
        <begin position="322"/>
        <end position="337"/>
    </location>
</feature>
<dbReference type="Pfam" id="PF20516">
    <property type="entry name" value="PDDEXK_12"/>
    <property type="match status" value="1"/>
</dbReference>
<comment type="caution">
    <text evidence="3">The sequence shown here is derived from an EMBL/GenBank/DDBJ whole genome shotgun (WGS) entry which is preliminary data.</text>
</comment>
<feature type="region of interest" description="Disordered" evidence="1">
    <location>
        <begin position="314"/>
        <end position="337"/>
    </location>
</feature>
<gene>
    <name evidence="3" type="ORF">BHE90_012489</name>
</gene>
<dbReference type="InterPro" id="IPR046797">
    <property type="entry name" value="PDDEXK_12"/>
</dbReference>
<feature type="domain" description="PD-(D/E)XK nuclease-like" evidence="2">
    <location>
        <begin position="245"/>
        <end position="506"/>
    </location>
</feature>
<dbReference type="AlphaFoldDB" id="A0A430LBI3"/>
<evidence type="ECO:0000313" key="3">
    <source>
        <dbReference type="EMBL" id="RTE73093.1"/>
    </source>
</evidence>
<feature type="region of interest" description="Disordered" evidence="1">
    <location>
        <begin position="38"/>
        <end position="163"/>
    </location>
</feature>
<feature type="compositionally biased region" description="Polar residues" evidence="1">
    <location>
        <begin position="66"/>
        <end position="82"/>
    </location>
</feature>
<keyword evidence="4" id="KW-1185">Reference proteome</keyword>
<evidence type="ECO:0000259" key="2">
    <source>
        <dbReference type="Pfam" id="PF20516"/>
    </source>
</evidence>
<name>A0A430LBI3_9HYPO</name>
<feature type="compositionally biased region" description="Polar residues" evidence="1">
    <location>
        <begin position="96"/>
        <end position="109"/>
    </location>
</feature>
<proteinExistence type="predicted"/>